<comment type="caution">
    <text evidence="9">The sequence shown here is derived from an EMBL/GenBank/DDBJ whole genome shotgun (WGS) entry which is preliminary data.</text>
</comment>
<dbReference type="PANTHER" id="PTHR33362">
    <property type="entry name" value="SIALIC ACID TRAP TRANSPORTER PERMEASE PROTEIN SIAT-RELATED"/>
    <property type="match status" value="1"/>
</dbReference>
<evidence type="ECO:0000256" key="1">
    <source>
        <dbReference type="ARBA" id="ARBA00004429"/>
    </source>
</evidence>
<gene>
    <name evidence="9" type="ORF">SADO_05795</name>
</gene>
<dbReference type="RefSeq" id="WP_353109998.1">
    <property type="nucleotide sequence ID" value="NZ_APND01000001.1"/>
</dbReference>
<feature type="transmembrane region" description="Helical" evidence="7">
    <location>
        <begin position="235"/>
        <end position="261"/>
    </location>
</feature>
<organism evidence="9 10">
    <name type="scientific">Salinisphaera dokdonensis CL-ES53</name>
    <dbReference type="NCBI Taxonomy" id="1304272"/>
    <lineage>
        <taxon>Bacteria</taxon>
        <taxon>Pseudomonadati</taxon>
        <taxon>Pseudomonadota</taxon>
        <taxon>Gammaproteobacteria</taxon>
        <taxon>Salinisphaerales</taxon>
        <taxon>Salinisphaeraceae</taxon>
        <taxon>Salinisphaera</taxon>
    </lineage>
</organism>
<evidence type="ECO:0000313" key="9">
    <source>
        <dbReference type="EMBL" id="MES1928748.1"/>
    </source>
</evidence>
<keyword evidence="7" id="KW-0813">Transport</keyword>
<dbReference type="NCBIfam" id="TIGR00786">
    <property type="entry name" value="dctM"/>
    <property type="match status" value="1"/>
</dbReference>
<feature type="transmembrane region" description="Helical" evidence="7">
    <location>
        <begin position="74"/>
        <end position="92"/>
    </location>
</feature>
<accession>A0ABV2B036</accession>
<feature type="transmembrane region" description="Helical" evidence="7">
    <location>
        <begin position="6"/>
        <end position="36"/>
    </location>
</feature>
<evidence type="ECO:0000256" key="7">
    <source>
        <dbReference type="RuleBase" id="RU369079"/>
    </source>
</evidence>
<keyword evidence="10" id="KW-1185">Reference proteome</keyword>
<comment type="subunit">
    <text evidence="7">The complex comprises the extracytoplasmic solute receptor protein and the two transmembrane proteins.</text>
</comment>
<feature type="transmembrane region" description="Helical" evidence="7">
    <location>
        <begin position="419"/>
        <end position="441"/>
    </location>
</feature>
<comment type="similarity">
    <text evidence="7">Belongs to the TRAP transporter large permease family.</text>
</comment>
<keyword evidence="5 7" id="KW-1133">Transmembrane helix</keyword>
<protein>
    <recommendedName>
        <fullName evidence="7">TRAP transporter large permease protein</fullName>
    </recommendedName>
</protein>
<evidence type="ECO:0000256" key="3">
    <source>
        <dbReference type="ARBA" id="ARBA00022519"/>
    </source>
</evidence>
<evidence type="ECO:0000256" key="2">
    <source>
        <dbReference type="ARBA" id="ARBA00022475"/>
    </source>
</evidence>
<comment type="subcellular location">
    <subcellularLocation>
        <location evidence="1 7">Cell inner membrane</location>
        <topology evidence="1 7">Multi-pass membrane protein</topology>
    </subcellularLocation>
</comment>
<feature type="transmembrane region" description="Helical" evidence="7">
    <location>
        <begin position="191"/>
        <end position="214"/>
    </location>
</feature>
<evidence type="ECO:0000256" key="5">
    <source>
        <dbReference type="ARBA" id="ARBA00022989"/>
    </source>
</evidence>
<keyword evidence="6 7" id="KW-0472">Membrane</keyword>
<feature type="transmembrane region" description="Helical" evidence="7">
    <location>
        <begin position="361"/>
        <end position="378"/>
    </location>
</feature>
<dbReference type="Pfam" id="PF06808">
    <property type="entry name" value="DctM"/>
    <property type="match status" value="1"/>
</dbReference>
<feature type="transmembrane region" description="Helical" evidence="7">
    <location>
        <begin position="155"/>
        <end position="179"/>
    </location>
</feature>
<keyword evidence="2" id="KW-1003">Cell membrane</keyword>
<dbReference type="Proteomes" id="UP001460888">
    <property type="component" value="Unassembled WGS sequence"/>
</dbReference>
<keyword evidence="4 7" id="KW-0812">Transmembrane</keyword>
<feature type="transmembrane region" description="Helical" evidence="7">
    <location>
        <begin position="384"/>
        <end position="407"/>
    </location>
</feature>
<evidence type="ECO:0000313" key="10">
    <source>
        <dbReference type="Proteomes" id="UP001460888"/>
    </source>
</evidence>
<name>A0ABV2B036_9GAMM</name>
<evidence type="ECO:0000256" key="6">
    <source>
        <dbReference type="ARBA" id="ARBA00023136"/>
    </source>
</evidence>
<evidence type="ECO:0000256" key="4">
    <source>
        <dbReference type="ARBA" id="ARBA00022692"/>
    </source>
</evidence>
<feature type="domain" description="TRAP C4-dicarboxylate transport system permease DctM subunit" evidence="8">
    <location>
        <begin position="10"/>
        <end position="444"/>
    </location>
</feature>
<feature type="transmembrane region" description="Helical" evidence="7">
    <location>
        <begin position="297"/>
        <end position="318"/>
    </location>
</feature>
<proteinExistence type="inferred from homology"/>
<feature type="transmembrane region" description="Helical" evidence="7">
    <location>
        <begin position="267"/>
        <end position="285"/>
    </location>
</feature>
<dbReference type="PIRSF" id="PIRSF006066">
    <property type="entry name" value="HI0050"/>
    <property type="match status" value="1"/>
</dbReference>
<feature type="transmembrane region" description="Helical" evidence="7">
    <location>
        <begin position="112"/>
        <end position="143"/>
    </location>
</feature>
<comment type="function">
    <text evidence="7">Part of the tripartite ATP-independent periplasmic (TRAP) transport system.</text>
</comment>
<feature type="transmembrane region" description="Helical" evidence="7">
    <location>
        <begin position="338"/>
        <end position="356"/>
    </location>
</feature>
<evidence type="ECO:0000259" key="8">
    <source>
        <dbReference type="Pfam" id="PF06808"/>
    </source>
</evidence>
<dbReference type="InterPro" id="IPR004681">
    <property type="entry name" value="TRAP_DctM"/>
</dbReference>
<dbReference type="EMBL" id="APND01000001">
    <property type="protein sequence ID" value="MES1928748.1"/>
    <property type="molecule type" value="Genomic_DNA"/>
</dbReference>
<keyword evidence="3 7" id="KW-0997">Cell inner membrane</keyword>
<sequence>MDYLALWMFAAAIGMLLIGYPVAFTLGGTAVLFTLIGSDMLPDMGVSLPWEPAFRMARLNILPGRIFGNIMDNYELVAVPFFVFMGVMLEKSRLASDLLQTMGLLFGRVRGGLAISVVVVGTLLAASTGVVGASVVTMGVLALPVMLKYNYDKGLASGTVAASGTLGQIVPPSIVLIILGDQMQVSVGDLFLGAFIPGVMLAGMFVLWIVYVALRHPERAPALPASERDISRQRLLLRVLGMMAPPLALILIVLGTIFAGIATPTEAGAMGALGATLLALINRRLNWEALRAVMDQTVKLTAMVFVILLGATAFTMVFASLGGPQLVEEILLDLPGGALAFLFFTMLTIFVLGFFVDFIEISFIVVPVITPIAIQLGIDPLWFAVLIAVNLQASFLTPPFGFALFYLKGVAPPEIRTADIYRGVVPFICLQLFALVLLWLFPQLVLWLPQLSDAVQ</sequence>
<dbReference type="InterPro" id="IPR010656">
    <property type="entry name" value="DctM"/>
</dbReference>
<reference evidence="9 10" key="1">
    <citation type="submission" date="2013-03" db="EMBL/GenBank/DDBJ databases">
        <title>Salinisphaera dokdonensis CL-ES53 Genome Sequencing.</title>
        <authorList>
            <person name="Li C."/>
            <person name="Lai Q."/>
            <person name="Shao Z."/>
        </authorList>
    </citation>
    <scope>NUCLEOTIDE SEQUENCE [LARGE SCALE GENOMIC DNA]</scope>
    <source>
        <strain evidence="9 10">CL-ES53</strain>
    </source>
</reference>
<dbReference type="PANTHER" id="PTHR33362:SF7">
    <property type="entry name" value="SLL1103 PROTEIN"/>
    <property type="match status" value="1"/>
</dbReference>